<organism evidence="3 4">
    <name type="scientific">Zoogloea dura</name>
    <dbReference type="NCBI Taxonomy" id="2728840"/>
    <lineage>
        <taxon>Bacteria</taxon>
        <taxon>Pseudomonadati</taxon>
        <taxon>Pseudomonadota</taxon>
        <taxon>Betaproteobacteria</taxon>
        <taxon>Rhodocyclales</taxon>
        <taxon>Zoogloeaceae</taxon>
        <taxon>Zoogloea</taxon>
    </lineage>
</organism>
<evidence type="ECO:0000256" key="2">
    <source>
        <dbReference type="ARBA" id="ARBA00023033"/>
    </source>
</evidence>
<evidence type="ECO:0000313" key="3">
    <source>
        <dbReference type="EMBL" id="NML27083.1"/>
    </source>
</evidence>
<dbReference type="InterPro" id="IPR012078">
    <property type="entry name" value="MP_mOase_hydro"/>
</dbReference>
<dbReference type="InterPro" id="IPR009078">
    <property type="entry name" value="Ferritin-like_SF"/>
</dbReference>
<dbReference type="PIRSF" id="PIRSF000040">
    <property type="entry name" value="MMOH_comp"/>
    <property type="match status" value="1"/>
</dbReference>
<keyword evidence="2" id="KW-0503">Monooxygenase</keyword>
<name>A0A848G9M2_9RHOO</name>
<sequence>MHIDLRTVSIKPQRQTFDHIARRIGPDKAASRYQEGTLDVQATHNFHYRPTWAPEHEIFDASRSAIKMADWYAFKDPRQFYYGAYTLARAKQQETAESNFDFVEGRGLADTLPAELRDTVLKLLLPLRHAAWGGNMNGAFITAYGYGTALTQPCLYHSMDQLGIAQYITRVGLLLGDDVEVLDEAKKHWMEDSAWQGLRRYVEDCFVLKDPLEVYVAQMVALDGLLYPLVYETIIDNVLASQGGTPIAMLTQFMTDWYAETRKWVDATVKTAAAESPENKAQLEKWITHWRDRAAAALMPVAQIALGAQADALTSELVGQFNARLAKAGVSL</sequence>
<protein>
    <submittedName>
        <fullName evidence="3">Phenol hydroxylase</fullName>
    </submittedName>
</protein>
<accession>A0A848G9M2</accession>
<dbReference type="Gene3D" id="1.10.620.20">
    <property type="entry name" value="Ribonucleotide Reductase, subunit A"/>
    <property type="match status" value="1"/>
</dbReference>
<comment type="caution">
    <text evidence="3">The sequence shown here is derived from an EMBL/GenBank/DDBJ whole genome shotgun (WGS) entry which is preliminary data.</text>
</comment>
<dbReference type="SUPFAM" id="SSF47240">
    <property type="entry name" value="Ferritin-like"/>
    <property type="match status" value="1"/>
</dbReference>
<dbReference type="Proteomes" id="UP000580043">
    <property type="component" value="Unassembled WGS sequence"/>
</dbReference>
<reference evidence="3 4" key="1">
    <citation type="submission" date="2020-04" db="EMBL/GenBank/DDBJ databases">
        <title>Zoogloea sp. G-4-1-14 isolated from soil.</title>
        <authorList>
            <person name="Dahal R.H."/>
        </authorList>
    </citation>
    <scope>NUCLEOTIDE SEQUENCE [LARGE SCALE GENOMIC DNA]</scope>
    <source>
        <strain evidence="3 4">G-4-1-14</strain>
    </source>
</reference>
<proteinExistence type="predicted"/>
<keyword evidence="4" id="KW-1185">Reference proteome</keyword>
<dbReference type="CDD" id="cd01058">
    <property type="entry name" value="AAMH_B"/>
    <property type="match status" value="1"/>
</dbReference>
<dbReference type="InterPro" id="IPR012348">
    <property type="entry name" value="RNR-like"/>
</dbReference>
<dbReference type="RefSeq" id="WP_169146623.1">
    <property type="nucleotide sequence ID" value="NZ_JABBGA010000012.1"/>
</dbReference>
<keyword evidence="1" id="KW-0560">Oxidoreductase</keyword>
<evidence type="ECO:0000313" key="4">
    <source>
        <dbReference type="Proteomes" id="UP000580043"/>
    </source>
</evidence>
<dbReference type="AlphaFoldDB" id="A0A848G9M2"/>
<dbReference type="Pfam" id="PF02332">
    <property type="entry name" value="Phenol_Hydrox"/>
    <property type="match status" value="1"/>
</dbReference>
<dbReference type="EMBL" id="JABBGA010000012">
    <property type="protein sequence ID" value="NML27083.1"/>
    <property type="molecule type" value="Genomic_DNA"/>
</dbReference>
<gene>
    <name evidence="3" type="ORF">HHL15_15120</name>
</gene>
<evidence type="ECO:0000256" key="1">
    <source>
        <dbReference type="ARBA" id="ARBA00023002"/>
    </source>
</evidence>
<dbReference type="GO" id="GO:0016709">
    <property type="term" value="F:oxidoreductase activity, acting on paired donors, with incorporation or reduction of molecular oxygen, NAD(P)H as one donor, and incorporation of one atom of oxygen"/>
    <property type="evidence" value="ECO:0007669"/>
    <property type="project" value="InterPro"/>
</dbReference>
<dbReference type="InterPro" id="IPR003430">
    <property type="entry name" value="Phenol_Hydrox"/>
</dbReference>